<dbReference type="RefSeq" id="WP_160551035.1">
    <property type="nucleotide sequence ID" value="NZ_CP047650.1"/>
</dbReference>
<sequence>MTLPAPPTPAEPAIPSDEQPWLLWGPYLSERQWGTVREDCSASGDAWAAVDHDMSRSFAYRWGEEGIAGISDERQRLCLALSLWNGRDPILKENFFGLSNAQGNHGEDVKEVWHYLDNTPDHRWMAMRYRYPQAAFPYEQLIRENAARDRDQPEYELADTGVFAQNRFFDIDVEIAKPGATEVLLRYTVHNRGPTDETLHLLPTLWFRADPDRPAGEPPCIAGGAGQAIASHCTLGRYALEVEGVDASAWLFTDNSSNLERLQSLGAQGNPQMLPADAEGGFWKDGIHERVVHGRTDAVRSRPYGTRAAAWRQIRVPAGASVAVRARLVALPDSGQLAPAAFGAAFDAILQQRREAADAFYAARQDSTRDAHCLALQRQAWAGLLWNKQYYSYEIRRWLDGDPGAPPPPAERQHGRNAAWDHLRAHDILLMPDKWEYPWFASWDLAFHSIAIAPVDPALAKRQITMLLHDRYMHPNGQLPAYEWNFSDVNPPVHAMAAWKVYQRDAAIIGTPDRDFLRHVLHRLMLNFTWWVNREDARGNNIFEGGFLGLDNVNIFDRSQPLPGGGELEQADGTSWMAMYALNLMRIAMELAQDDTVYEDLAIKFSEHFFHIAGAMANMANTDGLGLWDEEDGFYYDMLRLPDGSARRLKLRTIAGLVPFFAVEVLDDARMEKLQHLRAHLDALLHRRPDLDALVSHWREPSRAPGAAPDDSAAPAAEGHTHLFSLLRGHRMKRVLNRLLDENEFLSPHGLRSVSKAYEADAFDFSIGDSRYALHYTPAESDSGMFGGNSNWRGPVWLPLNFLIVESLRRFHAYYGDEFRVECPTGSGRQHTLCEVADFLQDRLLSLYRPGPDGSLPGNGRPGECADATDGASPAPLLFHEYFHGDTGLGLGAAHQTGWTALLALL</sequence>
<dbReference type="InterPro" id="IPR008928">
    <property type="entry name" value="6-hairpin_glycosidase_sf"/>
</dbReference>
<protein>
    <submittedName>
        <fullName evidence="2">Glucosidase</fullName>
    </submittedName>
</protein>
<evidence type="ECO:0000259" key="1">
    <source>
        <dbReference type="Pfam" id="PF22422"/>
    </source>
</evidence>
<organism evidence="2 3">
    <name type="scientific">Xylophilus rhododendri</name>
    <dbReference type="NCBI Taxonomy" id="2697032"/>
    <lineage>
        <taxon>Bacteria</taxon>
        <taxon>Pseudomonadati</taxon>
        <taxon>Pseudomonadota</taxon>
        <taxon>Betaproteobacteria</taxon>
        <taxon>Burkholderiales</taxon>
        <taxon>Xylophilus</taxon>
    </lineage>
</organism>
<dbReference type="InterPro" id="IPR054491">
    <property type="entry name" value="MGH1-like_GH"/>
</dbReference>
<dbReference type="EMBL" id="CP047650">
    <property type="protein sequence ID" value="QHI97517.1"/>
    <property type="molecule type" value="Genomic_DNA"/>
</dbReference>
<dbReference type="PANTHER" id="PTHR10412:SF10">
    <property type="entry name" value="GLYCOSYL HYDROLASE FAMILY 63 C-TERMINAL DOMAIN-CONTAINING PROTEIN"/>
    <property type="match status" value="1"/>
</dbReference>
<dbReference type="AlphaFoldDB" id="A0A857J1P4"/>
<dbReference type="SUPFAM" id="SSF48208">
    <property type="entry name" value="Six-hairpin glycosidases"/>
    <property type="match status" value="1"/>
</dbReference>
<dbReference type="InterPro" id="IPR012341">
    <property type="entry name" value="6hp_glycosidase-like_sf"/>
</dbReference>
<gene>
    <name evidence="2" type="ORF">GT347_05660</name>
</gene>
<dbReference type="Pfam" id="PF22422">
    <property type="entry name" value="MGH1-like_GH"/>
    <property type="match status" value="1"/>
</dbReference>
<dbReference type="GO" id="GO:0004573">
    <property type="term" value="F:Glc3Man9GlcNAc2 oligosaccharide glucosidase activity"/>
    <property type="evidence" value="ECO:0007669"/>
    <property type="project" value="InterPro"/>
</dbReference>
<dbReference type="InterPro" id="IPR004888">
    <property type="entry name" value="Glycoside_hydrolase_63"/>
</dbReference>
<feature type="domain" description="Mannosylglycerate hydrolase MGH1-like glycoside hydrolase" evidence="1">
    <location>
        <begin position="437"/>
        <end position="677"/>
    </location>
</feature>
<dbReference type="Gene3D" id="1.50.10.10">
    <property type="match status" value="2"/>
</dbReference>
<dbReference type="KEGG" id="xyk:GT347_05660"/>
<evidence type="ECO:0000313" key="2">
    <source>
        <dbReference type="EMBL" id="QHI97517.1"/>
    </source>
</evidence>
<evidence type="ECO:0000313" key="3">
    <source>
        <dbReference type="Proteomes" id="UP000464787"/>
    </source>
</evidence>
<reference evidence="2 3" key="1">
    <citation type="submission" date="2020-01" db="EMBL/GenBank/DDBJ databases">
        <title>Genome sequencing of strain KACC 21265.</title>
        <authorList>
            <person name="Heo J."/>
            <person name="Kim S.-J."/>
            <person name="Kim J.-S."/>
            <person name="Hong S.-B."/>
            <person name="Kwon S.-W."/>
        </authorList>
    </citation>
    <scope>NUCLEOTIDE SEQUENCE [LARGE SCALE GENOMIC DNA]</scope>
    <source>
        <strain evidence="2 3">KACC 21265</strain>
    </source>
</reference>
<proteinExistence type="predicted"/>
<dbReference type="GO" id="GO:0009311">
    <property type="term" value="P:oligosaccharide metabolic process"/>
    <property type="evidence" value="ECO:0007669"/>
    <property type="project" value="InterPro"/>
</dbReference>
<accession>A0A857J1P4</accession>
<dbReference type="Proteomes" id="UP000464787">
    <property type="component" value="Chromosome"/>
</dbReference>
<dbReference type="PANTHER" id="PTHR10412">
    <property type="entry name" value="MANNOSYL-OLIGOSACCHARIDE GLUCOSIDASE"/>
    <property type="match status" value="1"/>
</dbReference>
<name>A0A857J1P4_9BURK</name>
<keyword evidence="3" id="KW-1185">Reference proteome</keyword>